<dbReference type="Gene3D" id="1.10.150.240">
    <property type="entry name" value="Putative phosphatase, domain 2"/>
    <property type="match status" value="1"/>
</dbReference>
<accession>A0ABV8K726</accession>
<keyword evidence="1" id="KW-0378">Hydrolase</keyword>
<protein>
    <submittedName>
        <fullName evidence="1">HAD-IA family hydrolase</fullName>
    </submittedName>
</protein>
<evidence type="ECO:0000313" key="1">
    <source>
        <dbReference type="EMBL" id="MFC4101825.1"/>
    </source>
</evidence>
<dbReference type="Proteomes" id="UP001595715">
    <property type="component" value="Unassembled WGS sequence"/>
</dbReference>
<comment type="caution">
    <text evidence="1">The sequence shown here is derived from an EMBL/GenBank/DDBJ whole genome shotgun (WGS) entry which is preliminary data.</text>
</comment>
<dbReference type="GO" id="GO:0016787">
    <property type="term" value="F:hydrolase activity"/>
    <property type="evidence" value="ECO:0007669"/>
    <property type="project" value="UniProtKB-KW"/>
</dbReference>
<dbReference type="InterPro" id="IPR023214">
    <property type="entry name" value="HAD_sf"/>
</dbReference>
<dbReference type="PANTHER" id="PTHR43611:SF3">
    <property type="entry name" value="FLAVIN MONONUCLEOTIDE HYDROLASE 1, CHLOROPLATIC"/>
    <property type="match status" value="1"/>
</dbReference>
<dbReference type="NCBIfam" id="TIGR01549">
    <property type="entry name" value="HAD-SF-IA-v1"/>
    <property type="match status" value="1"/>
</dbReference>
<evidence type="ECO:0000313" key="2">
    <source>
        <dbReference type="Proteomes" id="UP001595715"/>
    </source>
</evidence>
<dbReference type="PANTHER" id="PTHR43611">
    <property type="entry name" value="ALPHA-D-GLUCOSE 1-PHOSPHATE PHOSPHATASE"/>
    <property type="match status" value="1"/>
</dbReference>
<keyword evidence="2" id="KW-1185">Reference proteome</keyword>
<dbReference type="InterPro" id="IPR036412">
    <property type="entry name" value="HAD-like_sf"/>
</dbReference>
<name>A0ABV8K726_9BACL</name>
<dbReference type="InterPro" id="IPR006439">
    <property type="entry name" value="HAD-SF_hydro_IA"/>
</dbReference>
<sequence length="193" mass="21381">MKPQLLLDAGGVLVSNLSPLFWEQLCEQFSIAYEAIVPHYKAAMSASLWRGEVTEAEFWDWLAGGYPGVDVSAARRLLTANLIRLPALDRLALWRVNADLHLLSNHRTEWLFPVLAPELALFTSVTISSEIGSAKPQPEIFRHAALRLPIGAPALFVDDQTHNLHAASELGWMTLKADADGRWVEQVGPMLGF</sequence>
<organism evidence="1 2">
    <name type="scientific">Paenibacillus xanthanilyticus</name>
    <dbReference type="NCBI Taxonomy" id="1783531"/>
    <lineage>
        <taxon>Bacteria</taxon>
        <taxon>Bacillati</taxon>
        <taxon>Bacillota</taxon>
        <taxon>Bacilli</taxon>
        <taxon>Bacillales</taxon>
        <taxon>Paenibacillaceae</taxon>
        <taxon>Paenibacillus</taxon>
    </lineage>
</organism>
<gene>
    <name evidence="1" type="ORF">ACFOZ8_19435</name>
</gene>
<dbReference type="InterPro" id="IPR023198">
    <property type="entry name" value="PGP-like_dom2"/>
</dbReference>
<dbReference type="RefSeq" id="WP_377720423.1">
    <property type="nucleotide sequence ID" value="NZ_JBHSAM010000028.1"/>
</dbReference>
<reference evidence="2" key="1">
    <citation type="journal article" date="2019" name="Int. J. Syst. Evol. Microbiol.">
        <title>The Global Catalogue of Microorganisms (GCM) 10K type strain sequencing project: providing services to taxonomists for standard genome sequencing and annotation.</title>
        <authorList>
            <consortium name="The Broad Institute Genomics Platform"/>
            <consortium name="The Broad Institute Genome Sequencing Center for Infectious Disease"/>
            <person name="Wu L."/>
            <person name="Ma J."/>
        </authorList>
    </citation>
    <scope>NUCLEOTIDE SEQUENCE [LARGE SCALE GENOMIC DNA]</scope>
    <source>
        <strain evidence="2">IBRC-M 10987</strain>
    </source>
</reference>
<dbReference type="SUPFAM" id="SSF56784">
    <property type="entry name" value="HAD-like"/>
    <property type="match status" value="1"/>
</dbReference>
<dbReference type="EMBL" id="JBHSAM010000028">
    <property type="protein sequence ID" value="MFC4101825.1"/>
    <property type="molecule type" value="Genomic_DNA"/>
</dbReference>
<dbReference type="NCBIfam" id="TIGR01509">
    <property type="entry name" value="HAD-SF-IA-v3"/>
    <property type="match status" value="1"/>
</dbReference>
<proteinExistence type="predicted"/>
<dbReference type="Gene3D" id="3.40.50.1000">
    <property type="entry name" value="HAD superfamily/HAD-like"/>
    <property type="match status" value="1"/>
</dbReference>